<keyword evidence="1" id="KW-0812">Transmembrane</keyword>
<dbReference type="InterPro" id="IPR052710">
    <property type="entry name" value="CAAX_protease"/>
</dbReference>
<keyword evidence="1" id="KW-0472">Membrane</keyword>
<dbReference type="EMBL" id="CP003155">
    <property type="protein sequence ID" value="AEV28129.1"/>
    <property type="molecule type" value="Genomic_DNA"/>
</dbReference>
<feature type="transmembrane region" description="Helical" evidence="1">
    <location>
        <begin position="47"/>
        <end position="68"/>
    </location>
</feature>
<keyword evidence="3" id="KW-0645">Protease</keyword>
<dbReference type="PANTHER" id="PTHR36435">
    <property type="entry name" value="SLR1288 PROTEIN"/>
    <property type="match status" value="1"/>
</dbReference>
<keyword evidence="4" id="KW-1185">Reference proteome</keyword>
<accession>G8QUV3</accession>
<reference evidence="3 4" key="1">
    <citation type="submission" date="2011-11" db="EMBL/GenBank/DDBJ databases">
        <title>Complete sequence of Spirochaeta sp. grapes.</title>
        <authorList>
            <consortium name="US DOE Joint Genome Institute"/>
            <person name="Lucas S."/>
            <person name="Han J."/>
            <person name="Lapidus A."/>
            <person name="Cheng J.-F."/>
            <person name="Goodwin L."/>
            <person name="Pitluck S."/>
            <person name="Peters L."/>
            <person name="Ovchinnikova G."/>
            <person name="Munk A.C."/>
            <person name="Detter J.C."/>
            <person name="Han C."/>
            <person name="Tapia R."/>
            <person name="Land M."/>
            <person name="Hauser L."/>
            <person name="Kyrpides N."/>
            <person name="Ivanova N."/>
            <person name="Pagani I."/>
            <person name="Ritalahtilisa K."/>
            <person name="Loeffler F."/>
            <person name="Woyke T."/>
        </authorList>
    </citation>
    <scope>NUCLEOTIDE SEQUENCE [LARGE SCALE GENOMIC DNA]</scope>
    <source>
        <strain evidence="4">ATCC BAA-1885 / DSM 22778 / Grapes</strain>
    </source>
</reference>
<dbReference type="OrthoDB" id="324900at2"/>
<dbReference type="KEGG" id="sgp:SpiGrapes_0266"/>
<evidence type="ECO:0000256" key="1">
    <source>
        <dbReference type="SAM" id="Phobius"/>
    </source>
</evidence>
<dbReference type="HOGENOM" id="CLU_086373_0_0_12"/>
<dbReference type="STRING" id="158190.SpiGrapes_0266"/>
<dbReference type="eggNOG" id="COG1266">
    <property type="taxonomic scope" value="Bacteria"/>
</dbReference>
<proteinExistence type="predicted"/>
<feature type="transmembrane region" description="Helical" evidence="1">
    <location>
        <begin position="220"/>
        <end position="241"/>
    </location>
</feature>
<dbReference type="GO" id="GO:0080120">
    <property type="term" value="P:CAAX-box protein maturation"/>
    <property type="evidence" value="ECO:0007669"/>
    <property type="project" value="UniProtKB-ARBA"/>
</dbReference>
<gene>
    <name evidence="3" type="ordered locus">SpiGrapes_0266</name>
</gene>
<protein>
    <submittedName>
        <fullName evidence="3">CAAX amino terminal protease family</fullName>
    </submittedName>
</protein>
<dbReference type="GO" id="GO:0004175">
    <property type="term" value="F:endopeptidase activity"/>
    <property type="evidence" value="ECO:0007669"/>
    <property type="project" value="UniProtKB-ARBA"/>
</dbReference>
<evidence type="ECO:0000313" key="3">
    <source>
        <dbReference type="EMBL" id="AEV28129.1"/>
    </source>
</evidence>
<evidence type="ECO:0000259" key="2">
    <source>
        <dbReference type="Pfam" id="PF02517"/>
    </source>
</evidence>
<dbReference type="RefSeq" id="WP_014268978.1">
    <property type="nucleotide sequence ID" value="NC_016633.1"/>
</dbReference>
<name>G8QUV3_SPHPG</name>
<feature type="transmembrane region" description="Helical" evidence="1">
    <location>
        <begin position="182"/>
        <end position="200"/>
    </location>
</feature>
<evidence type="ECO:0000313" key="4">
    <source>
        <dbReference type="Proteomes" id="UP000005632"/>
    </source>
</evidence>
<dbReference type="InterPro" id="IPR003675">
    <property type="entry name" value="Rce1/LyrA-like_dom"/>
</dbReference>
<feature type="transmembrane region" description="Helical" evidence="1">
    <location>
        <begin position="18"/>
        <end position="35"/>
    </location>
</feature>
<dbReference type="GO" id="GO:0006508">
    <property type="term" value="P:proteolysis"/>
    <property type="evidence" value="ECO:0007669"/>
    <property type="project" value="UniProtKB-KW"/>
</dbReference>
<keyword evidence="3" id="KW-0378">Hydrolase</keyword>
<keyword evidence="1" id="KW-1133">Transmembrane helix</keyword>
<sequence>MIEENTLEIEQHSVLKSLVLHLLPGMLIGMFYFAFYARFAKHGYPSIMALAVAVPVVLVPVELGYLLVQGYKKNKKLSLKQVISYLQPIKTWEYFVWIPILFGIIGIIFTQMKPVDQFMQSHVFSWMPTMQSGLEGGYAKPILIRTYLMVIVFVVCIGPIVEELYFRGYLLPRMKYAGKFAPLLHSFLFALYHVFTPWMILTRTIGLLPLIYTVKKKNLYVGIGLHILMNSVDMLTGVLFITKMV</sequence>
<feature type="domain" description="CAAX prenyl protease 2/Lysostaphin resistance protein A-like" evidence="2">
    <location>
        <begin position="147"/>
        <end position="231"/>
    </location>
</feature>
<feature type="transmembrane region" description="Helical" evidence="1">
    <location>
        <begin position="94"/>
        <end position="112"/>
    </location>
</feature>
<dbReference type="AlphaFoldDB" id="G8QUV3"/>
<dbReference type="Pfam" id="PF02517">
    <property type="entry name" value="Rce1-like"/>
    <property type="match status" value="1"/>
</dbReference>
<dbReference type="PANTHER" id="PTHR36435:SF1">
    <property type="entry name" value="CAAX AMINO TERMINAL PROTEASE FAMILY PROTEIN"/>
    <property type="match status" value="1"/>
</dbReference>
<organism evidence="3 4">
    <name type="scientific">Sphaerochaeta pleomorpha (strain ATCC BAA-1885 / DSM 22778 / Grapes)</name>
    <dbReference type="NCBI Taxonomy" id="158190"/>
    <lineage>
        <taxon>Bacteria</taxon>
        <taxon>Pseudomonadati</taxon>
        <taxon>Spirochaetota</taxon>
        <taxon>Spirochaetia</taxon>
        <taxon>Spirochaetales</taxon>
        <taxon>Sphaerochaetaceae</taxon>
        <taxon>Sphaerochaeta</taxon>
    </lineage>
</organism>
<feature type="transmembrane region" description="Helical" evidence="1">
    <location>
        <begin position="142"/>
        <end position="161"/>
    </location>
</feature>
<dbReference type="Proteomes" id="UP000005632">
    <property type="component" value="Chromosome"/>
</dbReference>